<dbReference type="HOGENOM" id="CLU_3125281_0_0_1"/>
<keyword evidence="2" id="KW-1185">Reference proteome</keyword>
<gene>
    <name evidence="1" type="ORF">K443DRAFT_687067</name>
</gene>
<sequence length="50" mass="5747">MIDWQGSLIAPFFMQASFPEYSVDVPWCNTNRLPQLPTFFAQDPPERVSA</sequence>
<evidence type="ECO:0000313" key="2">
    <source>
        <dbReference type="Proteomes" id="UP000054477"/>
    </source>
</evidence>
<evidence type="ECO:0000313" key="1">
    <source>
        <dbReference type="EMBL" id="KIJ89887.1"/>
    </source>
</evidence>
<protein>
    <submittedName>
        <fullName evidence="1">Uncharacterized protein</fullName>
    </submittedName>
</protein>
<dbReference type="Proteomes" id="UP000054477">
    <property type="component" value="Unassembled WGS sequence"/>
</dbReference>
<dbReference type="AlphaFoldDB" id="A0A0C9WZV0"/>
<reference evidence="2" key="2">
    <citation type="submission" date="2015-01" db="EMBL/GenBank/DDBJ databases">
        <title>Evolutionary Origins and Diversification of the Mycorrhizal Mutualists.</title>
        <authorList>
            <consortium name="DOE Joint Genome Institute"/>
            <consortium name="Mycorrhizal Genomics Consortium"/>
            <person name="Kohler A."/>
            <person name="Kuo A."/>
            <person name="Nagy L.G."/>
            <person name="Floudas D."/>
            <person name="Copeland A."/>
            <person name="Barry K.W."/>
            <person name="Cichocki N."/>
            <person name="Veneault-Fourrey C."/>
            <person name="LaButti K."/>
            <person name="Lindquist E.A."/>
            <person name="Lipzen A."/>
            <person name="Lundell T."/>
            <person name="Morin E."/>
            <person name="Murat C."/>
            <person name="Riley R."/>
            <person name="Ohm R."/>
            <person name="Sun H."/>
            <person name="Tunlid A."/>
            <person name="Henrissat B."/>
            <person name="Grigoriev I.V."/>
            <person name="Hibbett D.S."/>
            <person name="Martin F."/>
        </authorList>
    </citation>
    <scope>NUCLEOTIDE SEQUENCE [LARGE SCALE GENOMIC DNA]</scope>
    <source>
        <strain evidence="2">LaAM-08-1</strain>
    </source>
</reference>
<organism evidence="1 2">
    <name type="scientific">Laccaria amethystina LaAM-08-1</name>
    <dbReference type="NCBI Taxonomy" id="1095629"/>
    <lineage>
        <taxon>Eukaryota</taxon>
        <taxon>Fungi</taxon>
        <taxon>Dikarya</taxon>
        <taxon>Basidiomycota</taxon>
        <taxon>Agaricomycotina</taxon>
        <taxon>Agaricomycetes</taxon>
        <taxon>Agaricomycetidae</taxon>
        <taxon>Agaricales</taxon>
        <taxon>Agaricineae</taxon>
        <taxon>Hydnangiaceae</taxon>
        <taxon>Laccaria</taxon>
    </lineage>
</organism>
<proteinExistence type="predicted"/>
<name>A0A0C9WZV0_9AGAR</name>
<accession>A0A0C9WZV0</accession>
<dbReference type="EMBL" id="KN839385">
    <property type="protein sequence ID" value="KIJ89887.1"/>
    <property type="molecule type" value="Genomic_DNA"/>
</dbReference>
<reference evidence="1 2" key="1">
    <citation type="submission" date="2014-04" db="EMBL/GenBank/DDBJ databases">
        <authorList>
            <consortium name="DOE Joint Genome Institute"/>
            <person name="Kuo A."/>
            <person name="Kohler A."/>
            <person name="Nagy L.G."/>
            <person name="Floudas D."/>
            <person name="Copeland A."/>
            <person name="Barry K.W."/>
            <person name="Cichocki N."/>
            <person name="Veneault-Fourrey C."/>
            <person name="LaButti K."/>
            <person name="Lindquist E.A."/>
            <person name="Lipzen A."/>
            <person name="Lundell T."/>
            <person name="Morin E."/>
            <person name="Murat C."/>
            <person name="Sun H."/>
            <person name="Tunlid A."/>
            <person name="Henrissat B."/>
            <person name="Grigoriev I.V."/>
            <person name="Hibbett D.S."/>
            <person name="Martin F."/>
            <person name="Nordberg H.P."/>
            <person name="Cantor M.N."/>
            <person name="Hua S.X."/>
        </authorList>
    </citation>
    <scope>NUCLEOTIDE SEQUENCE [LARGE SCALE GENOMIC DNA]</scope>
    <source>
        <strain evidence="1 2">LaAM-08-1</strain>
    </source>
</reference>